<sequence length="140" mass="15739">MTRGPRPKANAVRRNTHDHAQVLQDSPLEGRVLPKALGISTGGARRFWKTWATSPQTAGWAETDWAELEITTKLVDAFYQGDTRHASEIRMRTAKWGGTVEDRARLRMTLELPENDDQDQDAMTVAADMDEELYRLLSGG</sequence>
<comment type="caution">
    <text evidence="1">The sequence shown here is derived from an EMBL/GenBank/DDBJ whole genome shotgun (WGS) entry which is preliminary data.</text>
</comment>
<gene>
    <name evidence="1" type="ORF">AB852_00730</name>
</gene>
<accession>A0A1Q4VCK1</accession>
<dbReference type="Pfam" id="PF25673">
    <property type="entry name" value="Terminase_7"/>
    <property type="match status" value="1"/>
</dbReference>
<name>A0A1Q4VCK1_9ACTN</name>
<proteinExistence type="predicted"/>
<organism evidence="1 2">
    <name type="scientific">Streptomyces uncialis</name>
    <dbReference type="NCBI Taxonomy" id="1048205"/>
    <lineage>
        <taxon>Bacteria</taxon>
        <taxon>Bacillati</taxon>
        <taxon>Actinomycetota</taxon>
        <taxon>Actinomycetes</taxon>
        <taxon>Kitasatosporales</taxon>
        <taxon>Streptomycetaceae</taxon>
        <taxon>Streptomyces</taxon>
    </lineage>
</organism>
<evidence type="ECO:0000313" key="1">
    <source>
        <dbReference type="EMBL" id="OKH95420.1"/>
    </source>
</evidence>
<evidence type="ECO:0000313" key="2">
    <source>
        <dbReference type="Proteomes" id="UP000186455"/>
    </source>
</evidence>
<keyword evidence="2" id="KW-1185">Reference proteome</keyword>
<protein>
    <submittedName>
        <fullName evidence="1">Uncharacterized protein</fullName>
    </submittedName>
</protein>
<dbReference type="Proteomes" id="UP000186455">
    <property type="component" value="Unassembled WGS sequence"/>
</dbReference>
<dbReference type="AlphaFoldDB" id="A0A1Q4VCK1"/>
<reference evidence="1 2" key="1">
    <citation type="submission" date="2015-06" db="EMBL/GenBank/DDBJ databases">
        <title>Cloning and characterization of the uncialamcin biosynthetic gene cluster.</title>
        <authorList>
            <person name="Yan X."/>
            <person name="Huang T."/>
            <person name="Ge H."/>
            <person name="Shen B."/>
        </authorList>
    </citation>
    <scope>NUCLEOTIDE SEQUENCE [LARGE SCALE GENOMIC DNA]</scope>
    <source>
        <strain evidence="1 2">DCA2648</strain>
    </source>
</reference>
<dbReference type="EMBL" id="LFBV01000001">
    <property type="protein sequence ID" value="OKH95420.1"/>
    <property type="molecule type" value="Genomic_DNA"/>
</dbReference>
<dbReference type="InterPro" id="IPR057972">
    <property type="entry name" value="Terminase_7"/>
</dbReference>